<dbReference type="OMA" id="CEQYREL"/>
<feature type="coiled-coil region" evidence="1">
    <location>
        <begin position="11"/>
        <end position="136"/>
    </location>
</feature>
<proteinExistence type="predicted"/>
<keyword evidence="1" id="KW-0175">Coiled coil</keyword>
<reference evidence="2" key="1">
    <citation type="submission" date="2017-02" db="UniProtKB">
        <authorList>
            <consortium name="WormBaseParasite"/>
        </authorList>
    </citation>
    <scope>IDENTIFICATION</scope>
</reference>
<dbReference type="AlphaFoldDB" id="A0A0N4XPN8"/>
<name>A0A0N4XPN8_NIPBR</name>
<evidence type="ECO:0000313" key="2">
    <source>
        <dbReference type="WBParaSite" id="NBR_0000449001-mRNA-1"/>
    </source>
</evidence>
<accession>A0A0N4XPN8</accession>
<organism evidence="2">
    <name type="scientific">Nippostrongylus brasiliensis</name>
    <name type="common">Rat hookworm</name>
    <dbReference type="NCBI Taxonomy" id="27835"/>
    <lineage>
        <taxon>Eukaryota</taxon>
        <taxon>Metazoa</taxon>
        <taxon>Ecdysozoa</taxon>
        <taxon>Nematoda</taxon>
        <taxon>Chromadorea</taxon>
        <taxon>Rhabditida</taxon>
        <taxon>Rhabditina</taxon>
        <taxon>Rhabditomorpha</taxon>
        <taxon>Strongyloidea</taxon>
        <taxon>Heligmosomidae</taxon>
        <taxon>Nippostrongylus</taxon>
    </lineage>
</organism>
<protein>
    <submittedName>
        <fullName evidence="2">Myosin_tail_1 domain-containing protein</fullName>
    </submittedName>
</protein>
<dbReference type="WBParaSite" id="NBR_0000449001-mRNA-1">
    <property type="protein sequence ID" value="NBR_0000449001-mRNA-1"/>
    <property type="gene ID" value="NBR_0000449001"/>
</dbReference>
<sequence>LTSARERSGEVEVEQKINSELRERLRTAEAKAIELSNIMEIVNTQCEQYRELRARAEETRQRALDECVEITTKLRETERELERQRASEVEVGHLRAEKERLEMKVRYLNDELRETHNDYRSELAQLARQISDTKQRDVTGMEVYTVKVSSPFFE</sequence>
<evidence type="ECO:0000256" key="1">
    <source>
        <dbReference type="SAM" id="Coils"/>
    </source>
</evidence>